<keyword evidence="2" id="KW-1185">Reference proteome</keyword>
<evidence type="ECO:0000313" key="1">
    <source>
        <dbReference type="EMBL" id="MBY8887548.1"/>
    </source>
</evidence>
<name>A0ABS7QWE7_9ACTN</name>
<organism evidence="1 2">
    <name type="scientific">Streptantibioticus parmotrematis</name>
    <dbReference type="NCBI Taxonomy" id="2873249"/>
    <lineage>
        <taxon>Bacteria</taxon>
        <taxon>Bacillati</taxon>
        <taxon>Actinomycetota</taxon>
        <taxon>Actinomycetes</taxon>
        <taxon>Kitasatosporales</taxon>
        <taxon>Streptomycetaceae</taxon>
        <taxon>Streptantibioticus</taxon>
    </lineage>
</organism>
<gene>
    <name evidence="1" type="ORF">K7472_22285</name>
</gene>
<dbReference type="Proteomes" id="UP001198565">
    <property type="component" value="Unassembled WGS sequence"/>
</dbReference>
<reference evidence="1 2" key="1">
    <citation type="submission" date="2021-08" db="EMBL/GenBank/DDBJ databases">
        <title>Streptomyces sp. PTM05 isolated from lichen.</title>
        <authorList>
            <person name="Somphong A."/>
            <person name="Phongsopitanun W."/>
            <person name="Tanasupawat S."/>
        </authorList>
    </citation>
    <scope>NUCLEOTIDE SEQUENCE [LARGE SCALE GENOMIC DNA]</scope>
    <source>
        <strain evidence="1 2">Ptm05</strain>
    </source>
</reference>
<comment type="caution">
    <text evidence="1">The sequence shown here is derived from an EMBL/GenBank/DDBJ whole genome shotgun (WGS) entry which is preliminary data.</text>
</comment>
<protein>
    <submittedName>
        <fullName evidence="1">Uncharacterized protein</fullName>
    </submittedName>
</protein>
<accession>A0ABS7QWE7</accession>
<dbReference type="EMBL" id="JAINVZ010000017">
    <property type="protein sequence ID" value="MBY8887548.1"/>
    <property type="molecule type" value="Genomic_DNA"/>
</dbReference>
<evidence type="ECO:0000313" key="2">
    <source>
        <dbReference type="Proteomes" id="UP001198565"/>
    </source>
</evidence>
<proteinExistence type="predicted"/>
<dbReference type="RefSeq" id="WP_222980298.1">
    <property type="nucleotide sequence ID" value="NZ_JAINVZ010000017.1"/>
</dbReference>
<sequence length="58" mass="6432">MTAERARSTADAVATIERDRWHGELTPRLALRIGGGLDLRLTVRFEARPACTDSTRHG</sequence>